<accession>A0A1D7QRM2</accession>
<dbReference type="OrthoDB" id="2433584at2"/>
<dbReference type="STRING" id="632773.BBEV_0261"/>
<sequence length="373" mass="43774">MKVAILQNQLNIGGRSKVTAEVIRIFNDQGIVPDVFTFSDDKAIQQFKNHYRKCDFELFTKLPKIKFVRGYIYQVVLMNLFSLKYLKEYDMIYNCNDSMYFLPKDIYKLHYINFPLEENFKYTNRYKNPIWHLYFLPLKFLFLFKKRNFQNGSILCNSEFTKKKLVDCYGDLCENPKVLYPPTIDGVNSIVDKKDQVVSVGAITPDKEQLAQIKIAEKMPDICFFIIGAIKSNAYYRECNDYIARNNIKNVNIVHNADDMTLKQYLSESKFFLHTKVNEHFGISTVESLGYQCIPIVSNSGGQKEIVKYDELRFNTIDEAVNKLKIAIDSKIKFGKDPYTFDYIKRFYTSNFEREILKKIEKGREPDETNSNL</sequence>
<name>A0A1D7QRM2_9BACI</name>
<gene>
    <name evidence="2" type="ORF">BBEV_0261</name>
</gene>
<evidence type="ECO:0000313" key="3">
    <source>
        <dbReference type="Proteomes" id="UP000094463"/>
    </source>
</evidence>
<dbReference type="PANTHER" id="PTHR45919">
    <property type="entry name" value="GDP-MAN:MAN(3)GLCNAC(2)-PP-DOL ALPHA-1,2-MANNOSYLTRANSFERASE"/>
    <property type="match status" value="1"/>
</dbReference>
<dbReference type="PANTHER" id="PTHR45919:SF1">
    <property type="entry name" value="GDP-MAN:MAN(3)GLCNAC(2)-PP-DOL ALPHA-1,2-MANNOSYLTRANSFERASE"/>
    <property type="match status" value="1"/>
</dbReference>
<dbReference type="GO" id="GO:0016020">
    <property type="term" value="C:membrane"/>
    <property type="evidence" value="ECO:0007669"/>
    <property type="project" value="TreeGrafter"/>
</dbReference>
<dbReference type="EMBL" id="CP012502">
    <property type="protein sequence ID" value="AOM81655.1"/>
    <property type="molecule type" value="Genomic_DNA"/>
</dbReference>
<evidence type="ECO:0000259" key="1">
    <source>
        <dbReference type="Pfam" id="PF00534"/>
    </source>
</evidence>
<feature type="domain" description="Glycosyl transferase family 1" evidence="1">
    <location>
        <begin position="187"/>
        <end position="324"/>
    </location>
</feature>
<dbReference type="RefSeq" id="WP_069363809.1">
    <property type="nucleotide sequence ID" value="NZ_CP012502.1"/>
</dbReference>
<dbReference type="KEGG" id="bbev:BBEV_0261"/>
<dbReference type="Pfam" id="PF00534">
    <property type="entry name" value="Glycos_transf_1"/>
    <property type="match status" value="1"/>
</dbReference>
<organism evidence="2 3">
    <name type="scientific">Salisediminibacterium beveridgei</name>
    <dbReference type="NCBI Taxonomy" id="632773"/>
    <lineage>
        <taxon>Bacteria</taxon>
        <taxon>Bacillati</taxon>
        <taxon>Bacillota</taxon>
        <taxon>Bacilli</taxon>
        <taxon>Bacillales</taxon>
        <taxon>Bacillaceae</taxon>
        <taxon>Salisediminibacterium</taxon>
    </lineage>
</organism>
<dbReference type="Proteomes" id="UP000094463">
    <property type="component" value="Chromosome"/>
</dbReference>
<evidence type="ECO:0000313" key="2">
    <source>
        <dbReference type="EMBL" id="AOM81655.1"/>
    </source>
</evidence>
<keyword evidence="3" id="KW-1185">Reference proteome</keyword>
<dbReference type="AlphaFoldDB" id="A0A1D7QRM2"/>
<dbReference type="Gene3D" id="3.40.50.2000">
    <property type="entry name" value="Glycogen Phosphorylase B"/>
    <property type="match status" value="1"/>
</dbReference>
<dbReference type="InterPro" id="IPR038013">
    <property type="entry name" value="ALG11"/>
</dbReference>
<protein>
    <submittedName>
        <fullName evidence="2">Group 1 Glycosyl Transferase</fullName>
    </submittedName>
</protein>
<dbReference type="GO" id="GO:0004377">
    <property type="term" value="F:GDP-Man:Man(3)GlcNAc(2)-PP-Dol alpha-1,2-mannosyltransferase activity"/>
    <property type="evidence" value="ECO:0007669"/>
    <property type="project" value="InterPro"/>
</dbReference>
<reference evidence="2 3" key="1">
    <citation type="submission" date="2015-08" db="EMBL/GenBank/DDBJ databases">
        <title>The complete genome sequence of Bacillus beveridgei MLTeJB.</title>
        <authorList>
            <person name="Hanson T.E."/>
            <person name="Mesa C."/>
            <person name="Basesman S.M."/>
            <person name="Oremland R.S."/>
        </authorList>
    </citation>
    <scope>NUCLEOTIDE SEQUENCE [LARGE SCALE GENOMIC DNA]</scope>
    <source>
        <strain evidence="2 3">MLTeJB</strain>
    </source>
</reference>
<dbReference type="InterPro" id="IPR001296">
    <property type="entry name" value="Glyco_trans_1"/>
</dbReference>
<proteinExistence type="predicted"/>
<dbReference type="SUPFAM" id="SSF53756">
    <property type="entry name" value="UDP-Glycosyltransferase/glycogen phosphorylase"/>
    <property type="match status" value="1"/>
</dbReference>
<keyword evidence="2" id="KW-0808">Transferase</keyword>
<dbReference type="GO" id="GO:0006487">
    <property type="term" value="P:protein N-linked glycosylation"/>
    <property type="evidence" value="ECO:0007669"/>
    <property type="project" value="TreeGrafter"/>
</dbReference>